<dbReference type="AlphaFoldDB" id="M1D847"/>
<proteinExistence type="predicted"/>
<name>M1D847_SOLTU</name>
<dbReference type="Gramene" id="PGSC0003DMT400084821">
    <property type="protein sequence ID" value="PGSC0003DMT400084821"/>
    <property type="gene ID" value="PGSC0003DMG400034392"/>
</dbReference>
<evidence type="ECO:0000313" key="1">
    <source>
        <dbReference type="EnsemblPlants" id="PGSC0003DMT400084821"/>
    </source>
</evidence>
<dbReference type="Proteomes" id="UP000011115">
    <property type="component" value="Unassembled WGS sequence"/>
</dbReference>
<dbReference type="EnsemblPlants" id="PGSC0003DMT400084821">
    <property type="protein sequence ID" value="PGSC0003DMT400084821"/>
    <property type="gene ID" value="PGSC0003DMG400034392"/>
</dbReference>
<sequence length="114" mass="13045">MHVVDAERVELDAYQLKGVARVWFDQWKKSRAEGAPIESMSVHEYSLKFTQLSRCALEMVAALRSMMSLFVSGLSRLSSKDGKTVMLIGAMDITRLMIHVHQVEEDKLRGREEF</sequence>
<evidence type="ECO:0000313" key="2">
    <source>
        <dbReference type="Proteomes" id="UP000011115"/>
    </source>
</evidence>
<dbReference type="HOGENOM" id="CLU_136470_0_0_1"/>
<protein>
    <submittedName>
        <fullName evidence="1">Gag-pol protein</fullName>
    </submittedName>
</protein>
<organism evidence="1 2">
    <name type="scientific">Solanum tuberosum</name>
    <name type="common">Potato</name>
    <dbReference type="NCBI Taxonomy" id="4113"/>
    <lineage>
        <taxon>Eukaryota</taxon>
        <taxon>Viridiplantae</taxon>
        <taxon>Streptophyta</taxon>
        <taxon>Embryophyta</taxon>
        <taxon>Tracheophyta</taxon>
        <taxon>Spermatophyta</taxon>
        <taxon>Magnoliopsida</taxon>
        <taxon>eudicotyledons</taxon>
        <taxon>Gunneridae</taxon>
        <taxon>Pentapetalae</taxon>
        <taxon>asterids</taxon>
        <taxon>lamiids</taxon>
        <taxon>Solanales</taxon>
        <taxon>Solanaceae</taxon>
        <taxon>Solanoideae</taxon>
        <taxon>Solaneae</taxon>
        <taxon>Solanum</taxon>
    </lineage>
</organism>
<accession>M1D847</accession>
<reference evidence="1" key="2">
    <citation type="submission" date="2015-06" db="UniProtKB">
        <authorList>
            <consortium name="EnsemblPlants"/>
        </authorList>
    </citation>
    <scope>IDENTIFICATION</scope>
    <source>
        <strain evidence="1">DM1-3 516 R44</strain>
    </source>
</reference>
<keyword evidence="2" id="KW-1185">Reference proteome</keyword>
<reference evidence="2" key="1">
    <citation type="journal article" date="2011" name="Nature">
        <title>Genome sequence and analysis of the tuber crop potato.</title>
        <authorList>
            <consortium name="The Potato Genome Sequencing Consortium"/>
        </authorList>
    </citation>
    <scope>NUCLEOTIDE SEQUENCE [LARGE SCALE GENOMIC DNA]</scope>
    <source>
        <strain evidence="2">cv. DM1-3 516 R44</strain>
    </source>
</reference>
<dbReference type="PaxDb" id="4113-PGSC0003DMT400084821"/>
<dbReference type="InParanoid" id="M1D847"/>